<evidence type="ECO:0000313" key="2">
    <source>
        <dbReference type="Proteomes" id="UP000605970"/>
    </source>
</evidence>
<reference evidence="1" key="1">
    <citation type="journal article" date="2020" name="Ecol. Evol.">
        <title>Genome structure and content of the rice root-knot nematode (Meloidogyne graminicola).</title>
        <authorList>
            <person name="Phan N.T."/>
            <person name="Danchin E.G.J."/>
            <person name="Klopp C."/>
            <person name="Perfus-Barbeoch L."/>
            <person name="Kozlowski D.K."/>
            <person name="Koutsovoulos G.D."/>
            <person name="Lopez-Roques C."/>
            <person name="Bouchez O."/>
            <person name="Zahm M."/>
            <person name="Besnard G."/>
            <person name="Bellafiore S."/>
        </authorList>
    </citation>
    <scope>NUCLEOTIDE SEQUENCE</scope>
    <source>
        <strain evidence="1">VN-18</strain>
    </source>
</reference>
<dbReference type="EMBL" id="JABEBT010000065">
    <property type="protein sequence ID" value="KAF7634051.1"/>
    <property type="molecule type" value="Genomic_DNA"/>
</dbReference>
<sequence>NSSPSSSSSSSSYPTNPINEIKFSLLELTFLIRNLINIDYNYLIKYSYMHPLSEIIQMSSDMILDILKKQELKEDPLILITIKKIREVFKLIKLN</sequence>
<protein>
    <submittedName>
        <fullName evidence="1">Uncharacterized protein</fullName>
    </submittedName>
</protein>
<evidence type="ECO:0000313" key="1">
    <source>
        <dbReference type="EMBL" id="KAF7634051.1"/>
    </source>
</evidence>
<comment type="caution">
    <text evidence="1">The sequence shown here is derived from an EMBL/GenBank/DDBJ whole genome shotgun (WGS) entry which is preliminary data.</text>
</comment>
<feature type="non-terminal residue" evidence="1">
    <location>
        <position position="1"/>
    </location>
</feature>
<proteinExistence type="predicted"/>
<accession>A0A8S9ZLD6</accession>
<name>A0A8S9ZLD6_9BILA</name>
<organism evidence="1 2">
    <name type="scientific">Meloidogyne graminicola</name>
    <dbReference type="NCBI Taxonomy" id="189291"/>
    <lineage>
        <taxon>Eukaryota</taxon>
        <taxon>Metazoa</taxon>
        <taxon>Ecdysozoa</taxon>
        <taxon>Nematoda</taxon>
        <taxon>Chromadorea</taxon>
        <taxon>Rhabditida</taxon>
        <taxon>Tylenchina</taxon>
        <taxon>Tylenchomorpha</taxon>
        <taxon>Tylenchoidea</taxon>
        <taxon>Meloidogynidae</taxon>
        <taxon>Meloidogyninae</taxon>
        <taxon>Meloidogyne</taxon>
    </lineage>
</organism>
<dbReference type="Proteomes" id="UP000605970">
    <property type="component" value="Unassembled WGS sequence"/>
</dbReference>
<keyword evidence="2" id="KW-1185">Reference proteome</keyword>
<dbReference type="AlphaFoldDB" id="A0A8S9ZLD6"/>
<gene>
    <name evidence="1" type="ORF">Mgra_00006576</name>
</gene>